<evidence type="ECO:0000256" key="2">
    <source>
        <dbReference type="ARBA" id="ARBA00022723"/>
    </source>
</evidence>
<evidence type="ECO:0000313" key="6">
    <source>
        <dbReference type="EMBL" id="ETX00242.1"/>
    </source>
</evidence>
<dbReference type="InterPro" id="IPR036922">
    <property type="entry name" value="Rieske_2Fe-2S_sf"/>
</dbReference>
<dbReference type="PROSITE" id="PS51296">
    <property type="entry name" value="RIESKE"/>
    <property type="match status" value="1"/>
</dbReference>
<dbReference type="EMBL" id="AZHW01000362">
    <property type="protein sequence ID" value="ETX00242.1"/>
    <property type="molecule type" value="Genomic_DNA"/>
</dbReference>
<evidence type="ECO:0000256" key="3">
    <source>
        <dbReference type="ARBA" id="ARBA00023004"/>
    </source>
</evidence>
<keyword evidence="1" id="KW-0001">2Fe-2S</keyword>
<reference evidence="6 7" key="1">
    <citation type="journal article" date="2014" name="Nature">
        <title>An environmental bacterial taxon with a large and distinct metabolic repertoire.</title>
        <authorList>
            <person name="Wilson M.C."/>
            <person name="Mori T."/>
            <person name="Ruckert C."/>
            <person name="Uria A.R."/>
            <person name="Helf M.J."/>
            <person name="Takada K."/>
            <person name="Gernert C."/>
            <person name="Steffens U.A."/>
            <person name="Heycke N."/>
            <person name="Schmitt S."/>
            <person name="Rinke C."/>
            <person name="Helfrich E.J."/>
            <person name="Brachmann A.O."/>
            <person name="Gurgui C."/>
            <person name="Wakimoto T."/>
            <person name="Kracht M."/>
            <person name="Crusemann M."/>
            <person name="Hentschel U."/>
            <person name="Abe I."/>
            <person name="Matsunaga S."/>
            <person name="Kalinowski J."/>
            <person name="Takeyama H."/>
            <person name="Piel J."/>
        </authorList>
    </citation>
    <scope>NUCLEOTIDE SEQUENCE [LARGE SCALE GENOMIC DNA]</scope>
    <source>
        <strain evidence="7">TSY1</strain>
    </source>
</reference>
<proteinExistence type="predicted"/>
<evidence type="ECO:0000256" key="4">
    <source>
        <dbReference type="ARBA" id="ARBA00023014"/>
    </source>
</evidence>
<dbReference type="Gene3D" id="2.102.10.10">
    <property type="entry name" value="Rieske [2Fe-2S] iron-sulphur domain"/>
    <property type="match status" value="1"/>
</dbReference>
<gene>
    <name evidence="6" type="ORF">ETSY1_11935</name>
</gene>
<dbReference type="Pfam" id="PF00355">
    <property type="entry name" value="Rieske"/>
    <property type="match status" value="1"/>
</dbReference>
<dbReference type="PANTHER" id="PTHR21496:SF23">
    <property type="entry name" value="3-PHENYLPROPIONATE_CINNAMIC ACID DIOXYGENASE FERREDOXIN SUBUNIT"/>
    <property type="match status" value="1"/>
</dbReference>
<keyword evidence="3" id="KW-0408">Iron</keyword>
<dbReference type="Proteomes" id="UP000019141">
    <property type="component" value="Unassembled WGS sequence"/>
</dbReference>
<organism evidence="6 7">
    <name type="scientific">Entotheonella factor</name>
    <dbReference type="NCBI Taxonomy" id="1429438"/>
    <lineage>
        <taxon>Bacteria</taxon>
        <taxon>Pseudomonadati</taxon>
        <taxon>Nitrospinota/Tectimicrobiota group</taxon>
        <taxon>Candidatus Tectimicrobiota</taxon>
        <taxon>Candidatus Entotheonellia</taxon>
        <taxon>Candidatus Entotheonellales</taxon>
        <taxon>Candidatus Entotheonellaceae</taxon>
        <taxon>Candidatus Entotheonella</taxon>
    </lineage>
</organism>
<dbReference type="GO" id="GO:0046872">
    <property type="term" value="F:metal ion binding"/>
    <property type="evidence" value="ECO:0007669"/>
    <property type="project" value="UniProtKB-KW"/>
</dbReference>
<name>W4LS63_ENTF1</name>
<comment type="caution">
    <text evidence="6">The sequence shown here is derived from an EMBL/GenBank/DDBJ whole genome shotgun (WGS) entry which is preliminary data.</text>
</comment>
<dbReference type="HOGENOM" id="CLU_055690_5_2_7"/>
<protein>
    <recommendedName>
        <fullName evidence="5">Rieske domain-containing protein</fullName>
    </recommendedName>
</protein>
<evidence type="ECO:0000313" key="7">
    <source>
        <dbReference type="Proteomes" id="UP000019141"/>
    </source>
</evidence>
<dbReference type="PANTHER" id="PTHR21496">
    <property type="entry name" value="FERREDOXIN-RELATED"/>
    <property type="match status" value="1"/>
</dbReference>
<sequence>MADWVKVSEVGELAPGEKKQIDLDGIEVALFNVEGEYFCIEDICTHDGAPLCHGRFSGDEITCPRHGARFSVKTGAALCMPAVEPTETYPVKVEGTDIMIEIDL</sequence>
<keyword evidence="2" id="KW-0479">Metal-binding</keyword>
<dbReference type="GO" id="GO:0051537">
    <property type="term" value="F:2 iron, 2 sulfur cluster binding"/>
    <property type="evidence" value="ECO:0007669"/>
    <property type="project" value="UniProtKB-KW"/>
</dbReference>
<dbReference type="SUPFAM" id="SSF50022">
    <property type="entry name" value="ISP domain"/>
    <property type="match status" value="1"/>
</dbReference>
<dbReference type="InterPro" id="IPR017941">
    <property type="entry name" value="Rieske_2Fe-2S"/>
</dbReference>
<dbReference type="AlphaFoldDB" id="W4LS63"/>
<evidence type="ECO:0000256" key="1">
    <source>
        <dbReference type="ARBA" id="ARBA00022714"/>
    </source>
</evidence>
<evidence type="ECO:0000259" key="5">
    <source>
        <dbReference type="PROSITE" id="PS51296"/>
    </source>
</evidence>
<keyword evidence="7" id="KW-1185">Reference proteome</keyword>
<feature type="domain" description="Rieske" evidence="5">
    <location>
        <begin position="5"/>
        <end position="100"/>
    </location>
</feature>
<dbReference type="CDD" id="cd03528">
    <property type="entry name" value="Rieske_RO_ferredoxin"/>
    <property type="match status" value="1"/>
</dbReference>
<accession>W4LS63</accession>
<keyword evidence="4" id="KW-0411">Iron-sulfur</keyword>